<feature type="transmembrane region" description="Helical" evidence="10">
    <location>
        <begin position="107"/>
        <end position="128"/>
    </location>
</feature>
<evidence type="ECO:0000256" key="7">
    <source>
        <dbReference type="ARBA" id="ARBA00022692"/>
    </source>
</evidence>
<gene>
    <name evidence="11" type="ORF">FNF28_00199</name>
</gene>
<dbReference type="AlphaFoldDB" id="A0A5A8E314"/>
<keyword evidence="8 10" id="KW-1133">Transmembrane helix</keyword>
<organism evidence="11 12">
    <name type="scientific">Cafeteria roenbergensis</name>
    <name type="common">Marine flagellate</name>
    <dbReference type="NCBI Taxonomy" id="33653"/>
    <lineage>
        <taxon>Eukaryota</taxon>
        <taxon>Sar</taxon>
        <taxon>Stramenopiles</taxon>
        <taxon>Bigyra</taxon>
        <taxon>Opalozoa</taxon>
        <taxon>Bicosoecida</taxon>
        <taxon>Cafeteriaceae</taxon>
        <taxon>Cafeteria</taxon>
    </lineage>
</organism>
<feature type="transmembrane region" description="Helical" evidence="10">
    <location>
        <begin position="38"/>
        <end position="57"/>
    </location>
</feature>
<keyword evidence="6 10" id="KW-0949">S-adenosyl-L-methionine</keyword>
<feature type="transmembrane region" description="Helical" evidence="10">
    <location>
        <begin position="77"/>
        <end position="95"/>
    </location>
</feature>
<dbReference type="EMBL" id="VLTL01000002">
    <property type="protein sequence ID" value="KAA0172196.1"/>
    <property type="molecule type" value="Genomic_DNA"/>
</dbReference>
<evidence type="ECO:0000256" key="1">
    <source>
        <dbReference type="ARBA" id="ARBA00004141"/>
    </source>
</evidence>
<comment type="catalytic activity">
    <reaction evidence="10">
        <text>[protein]-C-terminal S-[(2E,6E)-farnesyl]-L-cysteine + S-adenosyl-L-methionine = [protein]-C-terminal S-[(2E,6E)-farnesyl]-L-cysteine methyl ester + S-adenosyl-L-homocysteine</text>
        <dbReference type="Rhea" id="RHEA:21672"/>
        <dbReference type="Rhea" id="RHEA-COMP:12125"/>
        <dbReference type="Rhea" id="RHEA-COMP:12126"/>
        <dbReference type="ChEBI" id="CHEBI:57856"/>
        <dbReference type="ChEBI" id="CHEBI:59789"/>
        <dbReference type="ChEBI" id="CHEBI:90510"/>
        <dbReference type="ChEBI" id="CHEBI:90511"/>
        <dbReference type="EC" id="2.1.1.100"/>
    </reaction>
</comment>
<keyword evidence="7 10" id="KW-0812">Transmembrane</keyword>
<keyword evidence="4 10" id="KW-0489">Methyltransferase</keyword>
<dbReference type="GO" id="GO:0005789">
    <property type="term" value="C:endoplasmic reticulum membrane"/>
    <property type="evidence" value="ECO:0007669"/>
    <property type="project" value="UniProtKB-SubCell"/>
</dbReference>
<proteinExistence type="inferred from homology"/>
<dbReference type="PANTHER" id="PTHR12714:SF9">
    <property type="entry name" value="PROTEIN-S-ISOPRENYLCYSTEINE O-METHYLTRANSFERASE"/>
    <property type="match status" value="1"/>
</dbReference>
<keyword evidence="5" id="KW-0808">Transferase</keyword>
<evidence type="ECO:0000256" key="4">
    <source>
        <dbReference type="ARBA" id="ARBA00022603"/>
    </source>
</evidence>
<comment type="similarity">
    <text evidence="2 10">Belongs to the class VI-like SAM-binding methyltransferase superfamily. Isoprenylcysteine carboxyl methyltransferase family.</text>
</comment>
<dbReference type="PANTHER" id="PTHR12714">
    <property type="entry name" value="PROTEIN-S ISOPRENYLCYSTEINE O-METHYLTRANSFERASE"/>
    <property type="match status" value="1"/>
</dbReference>
<feature type="transmembrane region" description="Helical" evidence="10">
    <location>
        <begin position="167"/>
        <end position="195"/>
    </location>
</feature>
<sequence>MFDFRSPFMIGTGGLIVGCWVGVHAALLALTDGDAARWSLFGALLGVFHSLEFLATALLRPGEANFNSYCILHSVPYWAAMALAAGEYFLTRFLLPSGTSLGDALRSPVTLVVGAILCAGGLGLRYWAMWAARENFNHLVQRDKPTGHRLVTGGPYSISRHPSYLGWMVWAVGSQVLLGNVLSVPLFFAASVLFFRHRVALEEAALLEWYRDAYVQYARRVPSLLPFVPGSEAVQRCIERSRASSD</sequence>
<keyword evidence="10" id="KW-0256">Endoplasmic reticulum</keyword>
<dbReference type="GO" id="GO:0004671">
    <property type="term" value="F:protein C-terminal S-isoprenylcysteine carboxyl O-methyltransferase activity"/>
    <property type="evidence" value="ECO:0007669"/>
    <property type="project" value="UniProtKB-EC"/>
</dbReference>
<evidence type="ECO:0000313" key="11">
    <source>
        <dbReference type="EMBL" id="KAA0172196.1"/>
    </source>
</evidence>
<dbReference type="Gene3D" id="1.20.120.1630">
    <property type="match status" value="1"/>
</dbReference>
<dbReference type="Proteomes" id="UP000324907">
    <property type="component" value="Unassembled WGS sequence"/>
</dbReference>
<evidence type="ECO:0000256" key="5">
    <source>
        <dbReference type="ARBA" id="ARBA00022679"/>
    </source>
</evidence>
<dbReference type="InterPro" id="IPR025770">
    <property type="entry name" value="PPMT_MeTrfase"/>
</dbReference>
<dbReference type="InterPro" id="IPR007269">
    <property type="entry name" value="ICMT_MeTrfase"/>
</dbReference>
<keyword evidence="9 10" id="KW-0472">Membrane</keyword>
<evidence type="ECO:0000256" key="3">
    <source>
        <dbReference type="ARBA" id="ARBA00012151"/>
    </source>
</evidence>
<comment type="subcellular location">
    <subcellularLocation>
        <location evidence="10">Endoplasmic reticulum membrane</location>
        <topology evidence="10">Multi-pass membrane protein</topology>
    </subcellularLocation>
    <subcellularLocation>
        <location evidence="1">Membrane</location>
        <topology evidence="1">Multi-pass membrane protein</topology>
    </subcellularLocation>
</comment>
<comment type="caution">
    <text evidence="11">The sequence shown here is derived from an EMBL/GenBank/DDBJ whole genome shotgun (WGS) entry which is preliminary data.</text>
</comment>
<name>A0A5A8E314_CAFRO</name>
<evidence type="ECO:0000256" key="2">
    <source>
        <dbReference type="ARBA" id="ARBA00009140"/>
    </source>
</evidence>
<dbReference type="PROSITE" id="PS51564">
    <property type="entry name" value="SAM_ICMT"/>
    <property type="match status" value="1"/>
</dbReference>
<dbReference type="PROSITE" id="PS51257">
    <property type="entry name" value="PROKAR_LIPOPROTEIN"/>
    <property type="match status" value="1"/>
</dbReference>
<dbReference type="GO" id="GO:0032259">
    <property type="term" value="P:methylation"/>
    <property type="evidence" value="ECO:0007669"/>
    <property type="project" value="UniProtKB-KW"/>
</dbReference>
<evidence type="ECO:0000313" key="12">
    <source>
        <dbReference type="Proteomes" id="UP000324907"/>
    </source>
</evidence>
<feature type="transmembrane region" description="Helical" evidence="10">
    <location>
        <begin position="6"/>
        <end position="31"/>
    </location>
</feature>
<accession>A0A5A8E314</accession>
<evidence type="ECO:0000256" key="8">
    <source>
        <dbReference type="ARBA" id="ARBA00022989"/>
    </source>
</evidence>
<dbReference type="Pfam" id="PF04140">
    <property type="entry name" value="ICMT"/>
    <property type="match status" value="1"/>
</dbReference>
<reference evidence="11 12" key="1">
    <citation type="submission" date="2019-07" db="EMBL/GenBank/DDBJ databases">
        <title>Genomes of Cafeteria roenbergensis.</title>
        <authorList>
            <person name="Fischer M.G."/>
            <person name="Hackl T."/>
            <person name="Roman M."/>
        </authorList>
    </citation>
    <scope>NUCLEOTIDE SEQUENCE [LARGE SCALE GENOMIC DNA]</scope>
    <source>
        <strain evidence="11 12">RCC970-E3</strain>
    </source>
</reference>
<evidence type="ECO:0000256" key="6">
    <source>
        <dbReference type="ARBA" id="ARBA00022691"/>
    </source>
</evidence>
<protein>
    <recommendedName>
        <fullName evidence="3 10">Protein-S-isoprenylcysteine O-methyltransferase</fullName>
        <ecNumber evidence="3 10">2.1.1.100</ecNumber>
    </recommendedName>
</protein>
<evidence type="ECO:0000256" key="9">
    <source>
        <dbReference type="ARBA" id="ARBA00023136"/>
    </source>
</evidence>
<dbReference type="EC" id="2.1.1.100" evidence="3 10"/>
<evidence type="ECO:0000256" key="10">
    <source>
        <dbReference type="RuleBase" id="RU362022"/>
    </source>
</evidence>